<dbReference type="EMBL" id="JABSTQ010009926">
    <property type="protein sequence ID" value="KAG0424868.1"/>
    <property type="molecule type" value="Genomic_DNA"/>
</dbReference>
<dbReference type="Proteomes" id="UP000805193">
    <property type="component" value="Unassembled WGS sequence"/>
</dbReference>
<evidence type="ECO:0000313" key="2">
    <source>
        <dbReference type="Proteomes" id="UP000805193"/>
    </source>
</evidence>
<comment type="caution">
    <text evidence="1">The sequence shown here is derived from an EMBL/GenBank/DDBJ whole genome shotgun (WGS) entry which is preliminary data.</text>
</comment>
<organism evidence="1 2">
    <name type="scientific">Ixodes persulcatus</name>
    <name type="common">Taiga tick</name>
    <dbReference type="NCBI Taxonomy" id="34615"/>
    <lineage>
        <taxon>Eukaryota</taxon>
        <taxon>Metazoa</taxon>
        <taxon>Ecdysozoa</taxon>
        <taxon>Arthropoda</taxon>
        <taxon>Chelicerata</taxon>
        <taxon>Arachnida</taxon>
        <taxon>Acari</taxon>
        <taxon>Parasitiformes</taxon>
        <taxon>Ixodida</taxon>
        <taxon>Ixodoidea</taxon>
        <taxon>Ixodidae</taxon>
        <taxon>Ixodinae</taxon>
        <taxon>Ixodes</taxon>
    </lineage>
</organism>
<gene>
    <name evidence="1" type="ORF">HPB47_027935</name>
</gene>
<name>A0AC60PWA8_IXOPE</name>
<accession>A0AC60PWA8</accession>
<keyword evidence="2" id="KW-1185">Reference proteome</keyword>
<sequence length="103" mass="11008">MEGSREITTTVPASSRSRPRAVKPGGRESVTCGETQKEMHDHAEGENGVTGAVSPLAPPPRLGATLILPRFRLYAPHTTPHTDERGACRRPQPKGGSDNGELQ</sequence>
<protein>
    <submittedName>
        <fullName evidence="1">Uncharacterized protein</fullName>
    </submittedName>
</protein>
<proteinExistence type="predicted"/>
<reference evidence="1 2" key="1">
    <citation type="journal article" date="2020" name="Cell">
        <title>Large-Scale Comparative Analyses of Tick Genomes Elucidate Their Genetic Diversity and Vector Capacities.</title>
        <authorList>
            <consortium name="Tick Genome and Microbiome Consortium (TIGMIC)"/>
            <person name="Jia N."/>
            <person name="Wang J."/>
            <person name="Shi W."/>
            <person name="Du L."/>
            <person name="Sun Y."/>
            <person name="Zhan W."/>
            <person name="Jiang J.F."/>
            <person name="Wang Q."/>
            <person name="Zhang B."/>
            <person name="Ji P."/>
            <person name="Bell-Sakyi L."/>
            <person name="Cui X.M."/>
            <person name="Yuan T.T."/>
            <person name="Jiang B.G."/>
            <person name="Yang W.F."/>
            <person name="Lam T.T."/>
            <person name="Chang Q.C."/>
            <person name="Ding S.J."/>
            <person name="Wang X.J."/>
            <person name="Zhu J.G."/>
            <person name="Ruan X.D."/>
            <person name="Zhao L."/>
            <person name="Wei J.T."/>
            <person name="Ye R.Z."/>
            <person name="Que T.C."/>
            <person name="Du C.H."/>
            <person name="Zhou Y.H."/>
            <person name="Cheng J.X."/>
            <person name="Dai P.F."/>
            <person name="Guo W.B."/>
            <person name="Han X.H."/>
            <person name="Huang E.J."/>
            <person name="Li L.F."/>
            <person name="Wei W."/>
            <person name="Gao Y.C."/>
            <person name="Liu J.Z."/>
            <person name="Shao H.Z."/>
            <person name="Wang X."/>
            <person name="Wang C.C."/>
            <person name="Yang T.C."/>
            <person name="Huo Q.B."/>
            <person name="Li W."/>
            <person name="Chen H.Y."/>
            <person name="Chen S.E."/>
            <person name="Zhou L.G."/>
            <person name="Ni X.B."/>
            <person name="Tian J.H."/>
            <person name="Sheng Y."/>
            <person name="Liu T."/>
            <person name="Pan Y.S."/>
            <person name="Xia L.Y."/>
            <person name="Li J."/>
            <person name="Zhao F."/>
            <person name="Cao W.C."/>
        </authorList>
    </citation>
    <scope>NUCLEOTIDE SEQUENCE [LARGE SCALE GENOMIC DNA]</scope>
    <source>
        <strain evidence="1">Iper-2018</strain>
    </source>
</reference>
<evidence type="ECO:0000313" key="1">
    <source>
        <dbReference type="EMBL" id="KAG0424868.1"/>
    </source>
</evidence>